<dbReference type="PROSITE" id="PS00216">
    <property type="entry name" value="SUGAR_TRANSPORT_1"/>
    <property type="match status" value="1"/>
</dbReference>
<feature type="transmembrane region" description="Helical" evidence="7">
    <location>
        <begin position="250"/>
        <end position="272"/>
    </location>
</feature>
<dbReference type="PROSITE" id="PS50850">
    <property type="entry name" value="MFS"/>
    <property type="match status" value="1"/>
</dbReference>
<dbReference type="GeneID" id="102805298"/>
<sequence length="334" mass="37480">MAVEYSSPAQFFPPPPPPRIQARVGGTMPVLCSYFIEFQPKNHRGSMLAALSMFWIFGNVLTAGMAFLIIPHSYLGYYSEKFQFASWRLFVVVCTIPSFMSSFVFFLLPESPKFLLENGQETHAHNVLRKMYIISNRNKRKEDYPVKSLCPSQLARKTTQLEAVGQKIEWTQLKQNFSHSFAGTKKLFQPPYLGVIVNLMAIVFTLSFGYYGLWMWFPELFLRVEQSGGSACSQLPPDVTINKQNSEMSVYRSSFITAASNIPGNLFAVLTVDRLGRKVLLSGSLLLSGASVFFIWFLSSKAEVIAMSCIFGGVSVISWAVLNVISPEAYPTNM</sequence>
<evidence type="ECO:0000256" key="5">
    <source>
        <dbReference type="ARBA" id="ARBA00022989"/>
    </source>
</evidence>
<comment type="similarity">
    <text evidence="2">Belongs to the major facilitator superfamily.</text>
</comment>
<dbReference type="Proteomes" id="UP000694865">
    <property type="component" value="Unplaced"/>
</dbReference>
<dbReference type="Pfam" id="PF00083">
    <property type="entry name" value="Sugar_tr"/>
    <property type="match status" value="1"/>
</dbReference>
<feature type="transmembrane region" description="Helical" evidence="7">
    <location>
        <begin position="192"/>
        <end position="213"/>
    </location>
</feature>
<protein>
    <submittedName>
        <fullName evidence="10">Synaptic vesicle glycoprotein 2C-like</fullName>
    </submittedName>
</protein>
<evidence type="ECO:0000256" key="6">
    <source>
        <dbReference type="ARBA" id="ARBA00023136"/>
    </source>
</evidence>
<evidence type="ECO:0000256" key="2">
    <source>
        <dbReference type="ARBA" id="ARBA00008335"/>
    </source>
</evidence>
<evidence type="ECO:0000313" key="9">
    <source>
        <dbReference type="Proteomes" id="UP000694865"/>
    </source>
</evidence>
<dbReference type="Gene3D" id="1.20.1250.20">
    <property type="entry name" value="MFS general substrate transporter like domains"/>
    <property type="match status" value="1"/>
</dbReference>
<feature type="transmembrane region" description="Helical" evidence="7">
    <location>
        <begin position="48"/>
        <end position="69"/>
    </location>
</feature>
<feature type="domain" description="Major facilitator superfamily (MFS) profile" evidence="8">
    <location>
        <begin position="1"/>
        <end position="334"/>
    </location>
</feature>
<evidence type="ECO:0000256" key="7">
    <source>
        <dbReference type="SAM" id="Phobius"/>
    </source>
</evidence>
<reference evidence="10" key="1">
    <citation type="submission" date="2025-08" db="UniProtKB">
        <authorList>
            <consortium name="RefSeq"/>
        </authorList>
    </citation>
    <scope>IDENTIFICATION</scope>
    <source>
        <tissue evidence="10">Testes</tissue>
    </source>
</reference>
<keyword evidence="6 7" id="KW-0472">Membrane</keyword>
<evidence type="ECO:0000313" key="10">
    <source>
        <dbReference type="RefSeq" id="XP_006823679.1"/>
    </source>
</evidence>
<feature type="non-terminal residue" evidence="10">
    <location>
        <position position="334"/>
    </location>
</feature>
<keyword evidence="5 7" id="KW-1133">Transmembrane helix</keyword>
<organism evidence="9 10">
    <name type="scientific">Saccoglossus kowalevskii</name>
    <name type="common">Acorn worm</name>
    <dbReference type="NCBI Taxonomy" id="10224"/>
    <lineage>
        <taxon>Eukaryota</taxon>
        <taxon>Metazoa</taxon>
        <taxon>Hemichordata</taxon>
        <taxon>Enteropneusta</taxon>
        <taxon>Harrimaniidae</taxon>
        <taxon>Saccoglossus</taxon>
    </lineage>
</organism>
<proteinExistence type="inferred from homology"/>
<dbReference type="InterPro" id="IPR020846">
    <property type="entry name" value="MFS_dom"/>
</dbReference>
<feature type="transmembrane region" description="Helical" evidence="7">
    <location>
        <begin position="304"/>
        <end position="325"/>
    </location>
</feature>
<feature type="transmembrane region" description="Helical" evidence="7">
    <location>
        <begin position="279"/>
        <end position="298"/>
    </location>
</feature>
<dbReference type="InterPro" id="IPR005829">
    <property type="entry name" value="Sugar_transporter_CS"/>
</dbReference>
<keyword evidence="3" id="KW-0813">Transport</keyword>
<dbReference type="SUPFAM" id="SSF103473">
    <property type="entry name" value="MFS general substrate transporter"/>
    <property type="match status" value="1"/>
</dbReference>
<keyword evidence="9" id="KW-1185">Reference proteome</keyword>
<dbReference type="PANTHER" id="PTHR23511">
    <property type="entry name" value="SYNAPTIC VESICLE GLYCOPROTEIN 2"/>
    <property type="match status" value="1"/>
</dbReference>
<gene>
    <name evidence="10" type="primary">LOC102805298</name>
</gene>
<accession>A0ABM0MUI8</accession>
<evidence type="ECO:0000256" key="1">
    <source>
        <dbReference type="ARBA" id="ARBA00004141"/>
    </source>
</evidence>
<dbReference type="InterPro" id="IPR005828">
    <property type="entry name" value="MFS_sugar_transport-like"/>
</dbReference>
<comment type="subcellular location">
    <subcellularLocation>
        <location evidence="1">Membrane</location>
        <topology evidence="1">Multi-pass membrane protein</topology>
    </subcellularLocation>
</comment>
<evidence type="ECO:0000256" key="4">
    <source>
        <dbReference type="ARBA" id="ARBA00022692"/>
    </source>
</evidence>
<keyword evidence="4 7" id="KW-0812">Transmembrane</keyword>
<name>A0ABM0MUI8_SACKO</name>
<evidence type="ECO:0000256" key="3">
    <source>
        <dbReference type="ARBA" id="ARBA00022448"/>
    </source>
</evidence>
<dbReference type="InterPro" id="IPR036259">
    <property type="entry name" value="MFS_trans_sf"/>
</dbReference>
<dbReference type="PANTHER" id="PTHR23511:SF34">
    <property type="entry name" value="SYNAPTIC VESICLE GLYCOPROTEIN 2"/>
    <property type="match status" value="1"/>
</dbReference>
<dbReference type="RefSeq" id="XP_006823679.1">
    <property type="nucleotide sequence ID" value="XM_006823616.1"/>
</dbReference>
<evidence type="ECO:0000259" key="8">
    <source>
        <dbReference type="PROSITE" id="PS50850"/>
    </source>
</evidence>
<feature type="transmembrane region" description="Helical" evidence="7">
    <location>
        <begin position="89"/>
        <end position="108"/>
    </location>
</feature>